<dbReference type="Proteomes" id="UP000298484">
    <property type="component" value="Unassembled WGS sequence"/>
</dbReference>
<dbReference type="RefSeq" id="WP_135110762.1">
    <property type="nucleotide sequence ID" value="NZ_SRHY01000028.1"/>
</dbReference>
<sequence>MTVKRQTYHTRVSNGMDPERAAAMPVRRQNKVKAKYKKIAEQNGIKYHTLYYRIKTGMDPKLAATLPVQEQGIVKHYEQKAAENGIKLSTFRARYYSYGYTLEESATTPRYRKLDRKVESPDNSWF</sequence>
<protein>
    <submittedName>
        <fullName evidence="1">Uncharacterized protein</fullName>
    </submittedName>
</protein>
<keyword evidence="2" id="KW-1185">Reference proteome</keyword>
<proteinExistence type="predicted"/>
<evidence type="ECO:0000313" key="1">
    <source>
        <dbReference type="EMBL" id="TFJ92155.1"/>
    </source>
</evidence>
<name>A0A4Y9A9K4_9BACI</name>
<reference evidence="1 2" key="1">
    <citation type="submission" date="2019-03" db="EMBL/GenBank/DDBJ databases">
        <title>Genome sequence of Lentibacillus salicampi ATCC BAA-719.</title>
        <authorList>
            <person name="Maclea K.S."/>
            <person name="Simoes Junior M."/>
        </authorList>
    </citation>
    <scope>NUCLEOTIDE SEQUENCE [LARGE SCALE GENOMIC DNA]</scope>
    <source>
        <strain evidence="1 2">ATCC BAA-719</strain>
    </source>
</reference>
<comment type="caution">
    <text evidence="1">The sequence shown here is derived from an EMBL/GenBank/DDBJ whole genome shotgun (WGS) entry which is preliminary data.</text>
</comment>
<evidence type="ECO:0000313" key="2">
    <source>
        <dbReference type="Proteomes" id="UP000298484"/>
    </source>
</evidence>
<organism evidence="1 2">
    <name type="scientific">Lentibacillus salicampi</name>
    <dbReference type="NCBI Taxonomy" id="175306"/>
    <lineage>
        <taxon>Bacteria</taxon>
        <taxon>Bacillati</taxon>
        <taxon>Bacillota</taxon>
        <taxon>Bacilli</taxon>
        <taxon>Bacillales</taxon>
        <taxon>Bacillaceae</taxon>
        <taxon>Lentibacillus</taxon>
    </lineage>
</organism>
<dbReference type="OrthoDB" id="2418506at2"/>
<gene>
    <name evidence="1" type="ORF">E4U82_13835</name>
</gene>
<accession>A0A4Y9A9K4</accession>
<dbReference type="EMBL" id="SRHY01000028">
    <property type="protein sequence ID" value="TFJ92155.1"/>
    <property type="molecule type" value="Genomic_DNA"/>
</dbReference>
<dbReference type="AlphaFoldDB" id="A0A4Y9A9K4"/>